<dbReference type="EMBL" id="FPAB01000016">
    <property type="protein sequence ID" value="SFT22877.1"/>
    <property type="molecule type" value="Genomic_DNA"/>
</dbReference>
<dbReference type="RefSeq" id="WP_093844486.1">
    <property type="nucleotide sequence ID" value="NZ_FPAB01000016.1"/>
</dbReference>
<dbReference type="InterPro" id="IPR046200">
    <property type="entry name" value="DUF6233"/>
</dbReference>
<feature type="non-terminal residue" evidence="1">
    <location>
        <position position="1"/>
    </location>
</feature>
<organism evidence="1 2">
    <name type="scientific">Streptomyces harbinensis</name>
    <dbReference type="NCBI Taxonomy" id="1176198"/>
    <lineage>
        <taxon>Bacteria</taxon>
        <taxon>Bacillati</taxon>
        <taxon>Actinomycetota</taxon>
        <taxon>Actinomycetes</taxon>
        <taxon>Kitasatosporales</taxon>
        <taxon>Streptomycetaceae</taxon>
        <taxon>Streptomyces</taxon>
    </lineage>
</organism>
<dbReference type="Proteomes" id="UP000198873">
    <property type="component" value="Unassembled WGS sequence"/>
</dbReference>
<evidence type="ECO:0000313" key="2">
    <source>
        <dbReference type="Proteomes" id="UP000198873"/>
    </source>
</evidence>
<keyword evidence="2" id="KW-1185">Reference proteome</keyword>
<gene>
    <name evidence="1" type="ORF">SAMN05444716_1161</name>
</gene>
<name>A0A1I6WA41_9ACTN</name>
<sequence>RRAHRALPRLLQQLDVADRGGRLMHPAADTSADGPRVLVTLPDEQQLLATVRRRRHVPGPGPSWWYLLELPLWAAGRGPDGVVRAEPGPVRFWAPADVCGPLEGEDYGDVVTDRPRARTPVFLIEEVVGADTGGSEGLVVHRGDCAVPTGMVYPAAPATARRAAAAGAARCEICAPPEP</sequence>
<accession>A0A1I6WA41</accession>
<proteinExistence type="predicted"/>
<dbReference type="Pfam" id="PF19746">
    <property type="entry name" value="DUF6233"/>
    <property type="match status" value="1"/>
</dbReference>
<reference evidence="2" key="1">
    <citation type="submission" date="2016-10" db="EMBL/GenBank/DDBJ databases">
        <authorList>
            <person name="Varghese N."/>
            <person name="Submissions S."/>
        </authorList>
    </citation>
    <scope>NUCLEOTIDE SEQUENCE [LARGE SCALE GENOMIC DNA]</scope>
    <source>
        <strain evidence="2">CGMCC 4.7047</strain>
    </source>
</reference>
<protein>
    <submittedName>
        <fullName evidence="1">Uncharacterized protein</fullName>
    </submittedName>
</protein>
<evidence type="ECO:0000313" key="1">
    <source>
        <dbReference type="EMBL" id="SFT22877.1"/>
    </source>
</evidence>
<dbReference type="AlphaFoldDB" id="A0A1I6WA41"/>